<organism evidence="2 3">
    <name type="scientific">Nitrosomonas nitrosa</name>
    <dbReference type="NCBI Taxonomy" id="52442"/>
    <lineage>
        <taxon>Bacteria</taxon>
        <taxon>Pseudomonadati</taxon>
        <taxon>Pseudomonadota</taxon>
        <taxon>Betaproteobacteria</taxon>
        <taxon>Nitrosomonadales</taxon>
        <taxon>Nitrosomonadaceae</taxon>
        <taxon>Nitrosomonas</taxon>
    </lineage>
</organism>
<dbReference type="Pfam" id="PF13414">
    <property type="entry name" value="TPR_11"/>
    <property type="match status" value="1"/>
</dbReference>
<evidence type="ECO:0000313" key="1">
    <source>
        <dbReference type="EMBL" id="CAE6482835.1"/>
    </source>
</evidence>
<dbReference type="InterPro" id="IPR011990">
    <property type="entry name" value="TPR-like_helical_dom_sf"/>
</dbReference>
<dbReference type="STRING" id="52442.SAMN05421880_1042"/>
<dbReference type="EMBL" id="CAJNAP010000001">
    <property type="protein sequence ID" value="CAE6482835.1"/>
    <property type="molecule type" value="Genomic_DNA"/>
</dbReference>
<sequence length="213" mass="24284">MEKMLRIGVLILLILLMSIPTFLMARQVNFCGELRGPDIYGPYDYLNRFSLKQHLDLVEGMHFTPEIENLVRGRTGTIGGDLSYTLHAFPNHHRALTALAKLSIRDKTTHPPGLKYPVECYFERAIRFRSDDGIVRMIYGGYLSKTGKPNQAIEQLEIAIKLQPDNATAHYNLGLLYFDKKDYGKSRMHAESAYALDFPLPGLRNKLKKAGKW</sequence>
<dbReference type="SUPFAM" id="SSF48452">
    <property type="entry name" value="TPR-like"/>
    <property type="match status" value="1"/>
</dbReference>
<dbReference type="AlphaFoldDB" id="A0A1I4MBJ6"/>
<evidence type="ECO:0000313" key="3">
    <source>
        <dbReference type="Proteomes" id="UP000199561"/>
    </source>
</evidence>
<dbReference type="Proteomes" id="UP000601736">
    <property type="component" value="Unassembled WGS sequence"/>
</dbReference>
<keyword evidence="3" id="KW-1185">Reference proteome</keyword>
<dbReference type="RefSeq" id="WP_090666410.1">
    <property type="nucleotide sequence ID" value="NZ_CAJNAP010000001.1"/>
</dbReference>
<dbReference type="OrthoDB" id="8525350at2"/>
<accession>A0A1I4MBJ6</accession>
<gene>
    <name evidence="1" type="ORF">NMYAN_10008</name>
    <name evidence="2" type="ORF">SAMN05421880_1042</name>
</gene>
<reference evidence="2 3" key="1">
    <citation type="submission" date="2016-10" db="EMBL/GenBank/DDBJ databases">
        <authorList>
            <person name="de Groot N.N."/>
        </authorList>
    </citation>
    <scope>NUCLEOTIDE SEQUENCE [LARGE SCALE GENOMIC DNA]</scope>
    <source>
        <strain evidence="2 3">Nm146</strain>
    </source>
</reference>
<reference evidence="1" key="2">
    <citation type="submission" date="2021-02" db="EMBL/GenBank/DDBJ databases">
        <authorList>
            <person name="Han P."/>
        </authorList>
    </citation>
    <scope>NUCLEOTIDE SEQUENCE</scope>
    <source>
        <strain evidence="1">Nitrosomonas nitrosa 18-3D</strain>
    </source>
</reference>
<dbReference type="Gene3D" id="1.25.40.10">
    <property type="entry name" value="Tetratricopeptide repeat domain"/>
    <property type="match status" value="1"/>
</dbReference>
<protein>
    <submittedName>
        <fullName evidence="2">TPR repeat-containing protein</fullName>
    </submittedName>
</protein>
<evidence type="ECO:0000313" key="2">
    <source>
        <dbReference type="EMBL" id="SFM00433.1"/>
    </source>
</evidence>
<proteinExistence type="predicted"/>
<dbReference type="Proteomes" id="UP000199561">
    <property type="component" value="Unassembled WGS sequence"/>
</dbReference>
<dbReference type="EMBL" id="FOUF01000004">
    <property type="protein sequence ID" value="SFM00433.1"/>
    <property type="molecule type" value="Genomic_DNA"/>
</dbReference>
<name>A0A1I4MBJ6_9PROT</name>